<sequence>MSVRFIYYITDKRIYREGKERVIEKLKLKRQNMSGQFTPQNFGPSECMDISNNRTFMSSTMPHTNNFHAHTYGGSNFQNYYEDSKRFVSFDVKK</sequence>
<reference evidence="1" key="1">
    <citation type="submission" date="2014-07" db="EMBL/GenBank/DDBJ databases">
        <authorList>
            <person name="Martin A.A"/>
            <person name="De Silva N."/>
        </authorList>
    </citation>
    <scope>NUCLEOTIDE SEQUENCE</scope>
</reference>
<dbReference type="WBParaSite" id="SVE_0223000.1">
    <property type="protein sequence ID" value="SVE_0223000.1"/>
    <property type="gene ID" value="SVE_0223000"/>
</dbReference>
<evidence type="ECO:0000313" key="2">
    <source>
        <dbReference type="WBParaSite" id="SVE_0223000.1"/>
    </source>
</evidence>
<reference evidence="2" key="2">
    <citation type="submission" date="2015-08" db="UniProtKB">
        <authorList>
            <consortium name="WormBaseParasite"/>
        </authorList>
    </citation>
    <scope>IDENTIFICATION</scope>
</reference>
<keyword evidence="1" id="KW-1185">Reference proteome</keyword>
<protein>
    <submittedName>
        <fullName evidence="2">Uncharacterized protein</fullName>
    </submittedName>
</protein>
<accession>A0A0K0F0B6</accession>
<dbReference type="Proteomes" id="UP000035680">
    <property type="component" value="Unassembled WGS sequence"/>
</dbReference>
<proteinExistence type="predicted"/>
<organism evidence="1 2">
    <name type="scientific">Strongyloides venezuelensis</name>
    <name type="common">Threadworm</name>
    <dbReference type="NCBI Taxonomy" id="75913"/>
    <lineage>
        <taxon>Eukaryota</taxon>
        <taxon>Metazoa</taxon>
        <taxon>Ecdysozoa</taxon>
        <taxon>Nematoda</taxon>
        <taxon>Chromadorea</taxon>
        <taxon>Rhabditida</taxon>
        <taxon>Tylenchina</taxon>
        <taxon>Panagrolaimomorpha</taxon>
        <taxon>Strongyloidoidea</taxon>
        <taxon>Strongyloididae</taxon>
        <taxon>Strongyloides</taxon>
    </lineage>
</organism>
<name>A0A0K0F0B6_STRVS</name>
<evidence type="ECO:0000313" key="1">
    <source>
        <dbReference type="Proteomes" id="UP000035680"/>
    </source>
</evidence>
<dbReference type="AlphaFoldDB" id="A0A0K0F0B6"/>